<keyword evidence="6" id="KW-0408">Iron</keyword>
<keyword evidence="3" id="KW-0479">Metal-binding</keyword>
<dbReference type="InterPro" id="IPR051323">
    <property type="entry name" value="AtsK-like"/>
</dbReference>
<accession>A0A9W8QSV6</accession>
<protein>
    <recommendedName>
        <fullName evidence="8">TauD/TfdA-like domain-containing protein</fullName>
    </recommendedName>
</protein>
<dbReference type="GeneID" id="80894474"/>
<evidence type="ECO:0000256" key="2">
    <source>
        <dbReference type="ARBA" id="ARBA00005896"/>
    </source>
</evidence>
<dbReference type="PANTHER" id="PTHR30468">
    <property type="entry name" value="ALPHA-KETOGLUTARATE-DEPENDENT SULFONATE DIOXYGENASE"/>
    <property type="match status" value="1"/>
</dbReference>
<dbReference type="InterPro" id="IPR042098">
    <property type="entry name" value="TauD-like_sf"/>
</dbReference>
<comment type="cofactor">
    <cofactor evidence="1">
        <name>Fe(2+)</name>
        <dbReference type="ChEBI" id="CHEBI:29033"/>
    </cofactor>
</comment>
<dbReference type="InterPro" id="IPR003819">
    <property type="entry name" value="TauD/TfdA-like"/>
</dbReference>
<dbReference type="GO" id="GO:0016706">
    <property type="term" value="F:2-oxoglutarate-dependent dioxygenase activity"/>
    <property type="evidence" value="ECO:0007669"/>
    <property type="project" value="TreeGrafter"/>
</dbReference>
<evidence type="ECO:0000256" key="5">
    <source>
        <dbReference type="ARBA" id="ARBA00023002"/>
    </source>
</evidence>
<gene>
    <name evidence="9" type="ORF">LMH87_007315</name>
</gene>
<comment type="caution">
    <text evidence="9">The sequence shown here is derived from an EMBL/GenBank/DDBJ whole genome shotgun (WGS) entry which is preliminary data.</text>
</comment>
<dbReference type="GO" id="GO:0046872">
    <property type="term" value="F:metal ion binding"/>
    <property type="evidence" value="ECO:0007669"/>
    <property type="project" value="UniProtKB-KW"/>
</dbReference>
<evidence type="ECO:0000256" key="6">
    <source>
        <dbReference type="ARBA" id="ARBA00023004"/>
    </source>
</evidence>
<dbReference type="KEGG" id="amus:LMH87_007315"/>
<sequence length="313" mass="34718">MDTQTTQGSAARLLADQSQGQCKSRIPTSYDKAAEAGLEGYPAAKYPHYLPTWDPNQKYPPLKPFDHHDRGRDADPSFPELISKDVSVKHLSPTIGTEISGVQLSRLSAAGKDQLARSSVYFEAHTTSVVWHSDVTYEAQPPGIAFIYLLEKPETGGDTLFADTVQAYRRLSPAMQERLHGLTATHSAVEQANASKVRGGTLRREPIVSTHPIVRTHPVTGEKALFVNPQSTWEIVGFKKEESAMLLKFLQDHIATGADFHARMKWEDNSVIVWDNCNTAHTAIVDWEDGQRRHVARLTSLGEKPYETPYAAS</sequence>
<name>A0A9W8QSV6_AKAMU</name>
<evidence type="ECO:0000313" key="10">
    <source>
        <dbReference type="Proteomes" id="UP001144673"/>
    </source>
</evidence>
<feature type="region of interest" description="Disordered" evidence="7">
    <location>
        <begin position="1"/>
        <end position="26"/>
    </location>
</feature>
<evidence type="ECO:0000259" key="8">
    <source>
        <dbReference type="Pfam" id="PF02668"/>
    </source>
</evidence>
<dbReference type="EMBL" id="JAJHUN010000001">
    <property type="protein sequence ID" value="KAJ4165692.1"/>
    <property type="molecule type" value="Genomic_DNA"/>
</dbReference>
<dbReference type="Pfam" id="PF02668">
    <property type="entry name" value="TauD"/>
    <property type="match status" value="1"/>
</dbReference>
<keyword evidence="5" id="KW-0560">Oxidoreductase</keyword>
<dbReference type="GO" id="GO:0005737">
    <property type="term" value="C:cytoplasm"/>
    <property type="evidence" value="ECO:0007669"/>
    <property type="project" value="TreeGrafter"/>
</dbReference>
<dbReference type="RefSeq" id="XP_056060607.1">
    <property type="nucleotide sequence ID" value="XM_056192382.1"/>
</dbReference>
<evidence type="ECO:0000256" key="4">
    <source>
        <dbReference type="ARBA" id="ARBA00022964"/>
    </source>
</evidence>
<keyword evidence="10" id="KW-1185">Reference proteome</keyword>
<evidence type="ECO:0000256" key="1">
    <source>
        <dbReference type="ARBA" id="ARBA00001954"/>
    </source>
</evidence>
<organism evidence="9 10">
    <name type="scientific">Akanthomyces muscarius</name>
    <name type="common">Entomopathogenic fungus</name>
    <name type="synonym">Lecanicillium muscarium</name>
    <dbReference type="NCBI Taxonomy" id="2231603"/>
    <lineage>
        <taxon>Eukaryota</taxon>
        <taxon>Fungi</taxon>
        <taxon>Dikarya</taxon>
        <taxon>Ascomycota</taxon>
        <taxon>Pezizomycotina</taxon>
        <taxon>Sordariomycetes</taxon>
        <taxon>Hypocreomycetidae</taxon>
        <taxon>Hypocreales</taxon>
        <taxon>Cordycipitaceae</taxon>
        <taxon>Akanthomyces</taxon>
    </lineage>
</organism>
<keyword evidence="4" id="KW-0223">Dioxygenase</keyword>
<comment type="similarity">
    <text evidence="2">Belongs to the TfdA dioxygenase family.</text>
</comment>
<reference evidence="9" key="1">
    <citation type="journal article" date="2023" name="Access Microbiol">
        <title>De-novo genome assembly for Akanthomyces muscarius, a biocontrol agent of insect agricultural pests.</title>
        <authorList>
            <person name="Erdos Z."/>
            <person name="Studholme D.J."/>
            <person name="Raymond B."/>
            <person name="Sharma M."/>
        </authorList>
    </citation>
    <scope>NUCLEOTIDE SEQUENCE</scope>
    <source>
        <strain evidence="9">Ve6</strain>
    </source>
</reference>
<dbReference type="PANTHER" id="PTHR30468:SF1">
    <property type="entry name" value="ALPHA-KETOGLUTARATE-DEPENDENT SULFONATE DIOXYGENASE"/>
    <property type="match status" value="1"/>
</dbReference>
<dbReference type="SUPFAM" id="SSF51197">
    <property type="entry name" value="Clavaminate synthase-like"/>
    <property type="match status" value="1"/>
</dbReference>
<feature type="domain" description="TauD/TfdA-like" evidence="8">
    <location>
        <begin position="125"/>
        <end position="299"/>
    </location>
</feature>
<dbReference type="Proteomes" id="UP001144673">
    <property type="component" value="Chromosome 1"/>
</dbReference>
<dbReference type="Gene3D" id="3.60.130.10">
    <property type="entry name" value="Clavaminate synthase-like"/>
    <property type="match status" value="1"/>
</dbReference>
<dbReference type="AlphaFoldDB" id="A0A9W8QSV6"/>
<evidence type="ECO:0000313" key="9">
    <source>
        <dbReference type="EMBL" id="KAJ4165692.1"/>
    </source>
</evidence>
<proteinExistence type="inferred from homology"/>
<evidence type="ECO:0000256" key="3">
    <source>
        <dbReference type="ARBA" id="ARBA00022723"/>
    </source>
</evidence>
<evidence type="ECO:0000256" key="7">
    <source>
        <dbReference type="SAM" id="MobiDB-lite"/>
    </source>
</evidence>